<reference evidence="1 2" key="1">
    <citation type="journal article" date="1992" name="Lakartidningen">
        <title>[Penicillin V and not amoxicillin is the first choice preparation in acute otitis].</title>
        <authorList>
            <person name="Kamme C."/>
            <person name="Lundgren K."/>
            <person name="Prellner K."/>
        </authorList>
    </citation>
    <scope>NUCLEOTIDE SEQUENCE [LARGE SCALE GENOMIC DNA]</scope>
    <source>
        <strain evidence="1 2">W1</strain>
    </source>
</reference>
<proteinExistence type="predicted"/>
<dbReference type="EMBL" id="SAXT01000005">
    <property type="protein sequence ID" value="TXJ11442.1"/>
    <property type="molecule type" value="Genomic_DNA"/>
</dbReference>
<evidence type="ECO:0000313" key="1">
    <source>
        <dbReference type="EMBL" id="TXJ11442.1"/>
    </source>
</evidence>
<evidence type="ECO:0008006" key="3">
    <source>
        <dbReference type="Google" id="ProtNLM"/>
    </source>
</evidence>
<comment type="caution">
    <text evidence="1">The sequence shown here is derived from an EMBL/GenBank/DDBJ whole genome shotgun (WGS) entry which is preliminary data.</text>
</comment>
<dbReference type="Proteomes" id="UP000325116">
    <property type="component" value="Unassembled WGS sequence"/>
</dbReference>
<accession>A0A5C8CI71</accession>
<organism evidence="1 2">
    <name type="scientific">Brachyspira aalborgi</name>
    <dbReference type="NCBI Taxonomy" id="29522"/>
    <lineage>
        <taxon>Bacteria</taxon>
        <taxon>Pseudomonadati</taxon>
        <taxon>Spirochaetota</taxon>
        <taxon>Spirochaetia</taxon>
        <taxon>Brachyspirales</taxon>
        <taxon>Brachyspiraceae</taxon>
        <taxon>Brachyspira</taxon>
    </lineage>
</organism>
<gene>
    <name evidence="1" type="ORF">EPJ80_06880</name>
</gene>
<dbReference type="RefSeq" id="WP_147758416.1">
    <property type="nucleotide sequence ID" value="NZ_SAXT01000005.1"/>
</dbReference>
<evidence type="ECO:0000313" key="2">
    <source>
        <dbReference type="Proteomes" id="UP000325116"/>
    </source>
</evidence>
<dbReference type="PROSITE" id="PS51257">
    <property type="entry name" value="PROKAR_LIPOPROTEIN"/>
    <property type="match status" value="1"/>
</dbReference>
<dbReference type="AlphaFoldDB" id="A0A5C8CI71"/>
<name>A0A5C8CI71_9SPIR</name>
<protein>
    <recommendedName>
        <fullName evidence="3">Lipoprotein</fullName>
    </recommendedName>
</protein>
<sequence>MKVIRFILFSCLFISCIVVANLIHKNTAINRKANISDSFIYSDFISVNNNDIKSLASISFITSFDNLSKIFEIDKNLIRNNILRKNIKVRESEGEIIIFVGDNAIEQITVSVTNNIDSSLDNILNNLNSNDIRFNKEIIDNIDGNILAEIFYFKKDNYKFVITKSTNEDSNQTLTVDYINLKIL</sequence>